<feature type="signal peptide" evidence="1">
    <location>
        <begin position="1"/>
        <end position="17"/>
    </location>
</feature>
<organism evidence="2 3">
    <name type="scientific">Campylobacter canadensis</name>
    <dbReference type="NCBI Taxonomy" id="449520"/>
    <lineage>
        <taxon>Bacteria</taxon>
        <taxon>Pseudomonadati</taxon>
        <taxon>Campylobacterota</taxon>
        <taxon>Epsilonproteobacteria</taxon>
        <taxon>Campylobacterales</taxon>
        <taxon>Campylobacteraceae</taxon>
        <taxon>Campylobacter</taxon>
    </lineage>
</organism>
<dbReference type="Pfam" id="PF13729">
    <property type="entry name" value="TraF_2"/>
    <property type="match status" value="1"/>
</dbReference>
<keyword evidence="1" id="KW-0732">Signal</keyword>
<accession>A0ABS7WUB5</accession>
<keyword evidence="3" id="KW-1185">Reference proteome</keyword>
<name>A0ABS7WUB5_9BACT</name>
<reference evidence="2 3" key="1">
    <citation type="submission" date="2020-07" db="EMBL/GenBank/DDBJ databases">
        <title>Transfer of Campylobacter canadensis to the novel genus Avispirillum gen. nov., that also includes two novel species recovered from migratory waterfowl: Avispirillum anseris sp. nov. and Avispirillum brantae sp. nov.</title>
        <authorList>
            <person name="Miller W.G."/>
            <person name="Chapman M.H."/>
            <person name="Yee E."/>
            <person name="Inglis G.D."/>
        </authorList>
    </citation>
    <scope>NUCLEOTIDE SEQUENCE [LARGE SCALE GENOMIC DNA]</scope>
    <source>
        <strain evidence="2 3">L283</strain>
    </source>
</reference>
<evidence type="ECO:0000256" key="1">
    <source>
        <dbReference type="SAM" id="SignalP"/>
    </source>
</evidence>
<dbReference type="Proteomes" id="UP000786183">
    <property type="component" value="Unassembled WGS sequence"/>
</dbReference>
<evidence type="ECO:0000313" key="2">
    <source>
        <dbReference type="EMBL" id="MBZ7987619.1"/>
    </source>
</evidence>
<evidence type="ECO:0000313" key="3">
    <source>
        <dbReference type="Proteomes" id="UP000786183"/>
    </source>
</evidence>
<proteinExistence type="predicted"/>
<sequence length="579" mass="63579">MKNKLLLSLLACAYLQALEFGYMGNISTSMGGAGVALEDNDFALYYNPALLTKSKDSFAYSFGISFSQNKLFELSKIDKNTDDNLKNQLEKVKNIFAKNNNVLAAANNTSSTNNKYGNFSPVVSDFIKNNKDTNNEFSELAKALEGTNGQQNPNLETAIKNIQEKAKNDPSIEERLTEQLLKSTENSKNDLETNNVDAALLGNIISATDSTKFLDIVNKSSKDNNGAIDIGTFLTDLGDIDLTNLVDDKTASDISVVYDSANGKNDIRIISQNGFVYNFAKNDNRGAISFGIFTTLNANANAALDPNHNVLIVKLSDNKTYIKLDIKDGKMHAISSTKEEFEASSALNKQVNHALNAGSLALLEVPVAYADEFALTYGDLSLGATFKYIFAAGYDIRKNVNIDLNGINKINFKNDLKDPTYTHTIGLDLGVLYSLDDLNLAMVIKNINNPKVKLSKNTATHLNPQVRIGAAYKLNDLSFAMDLDLLSNKTLSLNYPKSQTIGAGVKWDIFKNFNVRGGLMYDFKQDQGAIITAGMNVFNFFDLSIQSSFKTAQCSNNVCSKNIKLPQYFTLKLGGSYSW</sequence>
<gene>
    <name evidence="2" type="primary">traF</name>
    <name evidence="2" type="ORF">AVCANL283_05840</name>
</gene>
<feature type="chain" id="PRO_5046506565" evidence="1">
    <location>
        <begin position="18"/>
        <end position="579"/>
    </location>
</feature>
<dbReference type="Gene3D" id="2.40.160.60">
    <property type="entry name" value="Outer membrane protein transport protein (OMPP1/FadL/TodX)"/>
    <property type="match status" value="2"/>
</dbReference>
<dbReference type="InterPro" id="IPR032811">
    <property type="entry name" value="Put_conjugal_transfer"/>
</dbReference>
<comment type="caution">
    <text evidence="2">The sequence shown here is derived from an EMBL/GenBank/DDBJ whole genome shotgun (WGS) entry which is preliminary data.</text>
</comment>
<dbReference type="RefSeq" id="WP_224325397.1">
    <property type="nucleotide sequence ID" value="NZ_JACGBB010000011.1"/>
</dbReference>
<protein>
    <submittedName>
        <fullName evidence="2">Conjugal transfer protein TraF</fullName>
    </submittedName>
</protein>
<dbReference type="EMBL" id="JACGBB010000011">
    <property type="protein sequence ID" value="MBZ7987619.1"/>
    <property type="molecule type" value="Genomic_DNA"/>
</dbReference>